<protein>
    <submittedName>
        <fullName evidence="2">Ubiquitin-related modifier 1</fullName>
    </submittedName>
</protein>
<dbReference type="Proteomes" id="UP000887576">
    <property type="component" value="Unplaced"/>
</dbReference>
<sequence>MSEELEKKKLTLSFLGGVEESFGTRSMEVEVPGEIKKMTQFIQYLFNVILKDSPGKDELLVDENTVKPGILVLHNNRDINLFEQATADEVEDETEEEEPFELPDEFSLPNKKNGQIEQVNGKESTEKLRINDGDEISFLSIIHGG</sequence>
<organism evidence="1 2">
    <name type="scientific">Panagrolaimus sp. JU765</name>
    <dbReference type="NCBI Taxonomy" id="591449"/>
    <lineage>
        <taxon>Eukaryota</taxon>
        <taxon>Metazoa</taxon>
        <taxon>Ecdysozoa</taxon>
        <taxon>Nematoda</taxon>
        <taxon>Chromadorea</taxon>
        <taxon>Rhabditida</taxon>
        <taxon>Tylenchina</taxon>
        <taxon>Panagrolaimomorpha</taxon>
        <taxon>Panagrolaimoidea</taxon>
        <taxon>Panagrolaimidae</taxon>
        <taxon>Panagrolaimus</taxon>
    </lineage>
</organism>
<dbReference type="WBParaSite" id="JU765_v2.g2228.t1">
    <property type="protein sequence ID" value="JU765_v2.g2228.t1"/>
    <property type="gene ID" value="JU765_v2.g2228"/>
</dbReference>
<reference evidence="2" key="1">
    <citation type="submission" date="2022-11" db="UniProtKB">
        <authorList>
            <consortium name="WormBaseParasite"/>
        </authorList>
    </citation>
    <scope>IDENTIFICATION</scope>
</reference>
<evidence type="ECO:0000313" key="1">
    <source>
        <dbReference type="Proteomes" id="UP000887576"/>
    </source>
</evidence>
<proteinExistence type="predicted"/>
<accession>A0AC34R0B7</accession>
<evidence type="ECO:0000313" key="2">
    <source>
        <dbReference type="WBParaSite" id="JU765_v2.g2228.t1"/>
    </source>
</evidence>
<name>A0AC34R0B7_9BILA</name>